<protein>
    <submittedName>
        <fullName evidence="2">DUF2285 domain-containing protein</fullName>
    </submittedName>
</protein>
<accession>A0A418W3E0</accession>
<dbReference type="EMBL" id="QYUL01000001">
    <property type="protein sequence ID" value="RJF84527.1"/>
    <property type="molecule type" value="Genomic_DNA"/>
</dbReference>
<keyword evidence="3" id="KW-1185">Reference proteome</keyword>
<evidence type="ECO:0000313" key="2">
    <source>
        <dbReference type="EMBL" id="RJF84527.1"/>
    </source>
</evidence>
<dbReference type="AlphaFoldDB" id="A0A418W3E0"/>
<proteinExistence type="predicted"/>
<evidence type="ECO:0000313" key="3">
    <source>
        <dbReference type="Proteomes" id="UP000283458"/>
    </source>
</evidence>
<gene>
    <name evidence="2" type="ORF">D3877_08360</name>
</gene>
<evidence type="ECO:0000259" key="1">
    <source>
        <dbReference type="Pfam" id="PF10074"/>
    </source>
</evidence>
<comment type="caution">
    <text evidence="2">The sequence shown here is derived from an EMBL/GenBank/DDBJ whole genome shotgun (WGS) entry which is preliminary data.</text>
</comment>
<dbReference type="Proteomes" id="UP000283458">
    <property type="component" value="Unassembled WGS sequence"/>
</dbReference>
<reference evidence="2 3" key="1">
    <citation type="submission" date="2018-09" db="EMBL/GenBank/DDBJ databases">
        <authorList>
            <person name="Zhu H."/>
        </authorList>
    </citation>
    <scope>NUCLEOTIDE SEQUENCE [LARGE SCALE GENOMIC DNA]</scope>
    <source>
        <strain evidence="2 3">K2W22B-5</strain>
    </source>
</reference>
<dbReference type="Pfam" id="PF10074">
    <property type="entry name" value="RovC_DNA-bd"/>
    <property type="match status" value="1"/>
</dbReference>
<dbReference type="InterPro" id="IPR018754">
    <property type="entry name" value="RovC-like_DNA-bd"/>
</dbReference>
<dbReference type="OrthoDB" id="7261891at2"/>
<name>A0A418W3E0_9PROT</name>
<feature type="domain" description="T6SS Transcription factor RovC-like DNA binding" evidence="1">
    <location>
        <begin position="72"/>
        <end position="175"/>
    </location>
</feature>
<sequence>MFWTPSDHTAVVLLVPTPSVLLDRASHFQALTVDEGRTDELGLHLHVDLGDGDRLQLLRLAPATANQPLAALVPLDKDGPDRLDSIARLLRARLGRPIPSDTRLTAQQRRRARHMLQAVDGRMNGAGYRDIAKAIFGVERVNDHPWKTSPLRDLTMDLVKDAFAMIAGGYRALLRRRHRGS</sequence>
<organism evidence="2 3">
    <name type="scientific">Azospirillum cavernae</name>
    <dbReference type="NCBI Taxonomy" id="2320860"/>
    <lineage>
        <taxon>Bacteria</taxon>
        <taxon>Pseudomonadati</taxon>
        <taxon>Pseudomonadota</taxon>
        <taxon>Alphaproteobacteria</taxon>
        <taxon>Rhodospirillales</taxon>
        <taxon>Azospirillaceae</taxon>
        <taxon>Azospirillum</taxon>
    </lineage>
</organism>